<evidence type="ECO:0000256" key="15">
    <source>
        <dbReference type="ARBA" id="ARBA00022777"/>
    </source>
</evidence>
<dbReference type="SUPFAM" id="SSF54919">
    <property type="entry name" value="Nucleoside diphosphate kinase, NDK"/>
    <property type="match status" value="1"/>
</dbReference>
<organism evidence="25 26">
    <name type="scientific">Seriola lalandi dorsalis</name>
    <dbReference type="NCBI Taxonomy" id="1841481"/>
    <lineage>
        <taxon>Eukaryota</taxon>
        <taxon>Metazoa</taxon>
        <taxon>Chordata</taxon>
        <taxon>Craniata</taxon>
        <taxon>Vertebrata</taxon>
        <taxon>Euteleostomi</taxon>
        <taxon>Actinopterygii</taxon>
        <taxon>Neopterygii</taxon>
        <taxon>Teleostei</taxon>
        <taxon>Neoteleostei</taxon>
        <taxon>Acanthomorphata</taxon>
        <taxon>Carangaria</taxon>
        <taxon>Carangiformes</taxon>
        <taxon>Carangidae</taxon>
        <taxon>Seriola</taxon>
    </lineage>
</organism>
<dbReference type="GO" id="GO:0046872">
    <property type="term" value="F:metal ion binding"/>
    <property type="evidence" value="ECO:0007669"/>
    <property type="project" value="UniProtKB-KW"/>
</dbReference>
<feature type="binding site" evidence="21">
    <location>
        <position position="144"/>
    </location>
    <ligand>
        <name>ATP</name>
        <dbReference type="ChEBI" id="CHEBI:30616"/>
    </ligand>
</feature>
<keyword evidence="15 23" id="KW-0418">Kinase</keyword>
<feature type="domain" description="Nucleoside diphosphate kinase-like" evidence="24">
    <location>
        <begin position="33"/>
        <end position="170"/>
    </location>
</feature>
<dbReference type="NCBIfam" id="NF001908">
    <property type="entry name" value="PRK00668.1"/>
    <property type="match status" value="1"/>
</dbReference>
<dbReference type="PRINTS" id="PR01243">
    <property type="entry name" value="NUCDPKINASE"/>
</dbReference>
<dbReference type="HAMAP" id="MF_00451">
    <property type="entry name" value="NDP_kinase"/>
    <property type="match status" value="1"/>
</dbReference>
<dbReference type="GO" id="GO:0006183">
    <property type="term" value="P:GTP biosynthetic process"/>
    <property type="evidence" value="ECO:0007669"/>
    <property type="project" value="InterPro"/>
</dbReference>
<comment type="similarity">
    <text evidence="9 21 22">Belongs to the NDK family.</text>
</comment>
<reference evidence="25" key="2">
    <citation type="submission" date="2025-09" db="UniProtKB">
        <authorList>
            <consortium name="Ensembl"/>
        </authorList>
    </citation>
    <scope>IDENTIFICATION</scope>
</reference>
<keyword evidence="20" id="KW-0131">Cell cycle</keyword>
<evidence type="ECO:0000256" key="11">
    <source>
        <dbReference type="ARBA" id="ARBA00022553"/>
    </source>
</evidence>
<keyword evidence="18" id="KW-0539">Nucleus</keyword>
<dbReference type="InterPro" id="IPR036850">
    <property type="entry name" value="NDK-like_dom_sf"/>
</dbReference>
<dbReference type="GO" id="GO:0005634">
    <property type="term" value="C:nucleus"/>
    <property type="evidence" value="ECO:0007669"/>
    <property type="project" value="UniProtKB-SubCell"/>
</dbReference>
<comment type="subcellular location">
    <subcellularLocation>
        <location evidence="8">Cell projection</location>
        <location evidence="8">Lamellipodium</location>
    </subcellularLocation>
    <subcellularLocation>
        <location evidence="6">Cell projection</location>
        <location evidence="6">Ruffle</location>
    </subcellularLocation>
    <subcellularLocation>
        <location evidence="7">Cytoplasm</location>
    </subcellularLocation>
    <subcellularLocation>
        <location evidence="5">Nucleus</location>
    </subcellularLocation>
</comment>
<feature type="binding site" evidence="21">
    <location>
        <position position="117"/>
    </location>
    <ligand>
        <name>ATP</name>
        <dbReference type="ChEBI" id="CHEBI:30616"/>
    </ligand>
</feature>
<dbReference type="Ensembl" id="ENSSLDT00000005153.1">
    <property type="protein sequence ID" value="ENSSLDP00000004993.1"/>
    <property type="gene ID" value="ENSSLDG00000003937.1"/>
</dbReference>
<evidence type="ECO:0000256" key="6">
    <source>
        <dbReference type="ARBA" id="ARBA00004466"/>
    </source>
</evidence>
<keyword evidence="13" id="KW-0479">Metal-binding</keyword>
<dbReference type="GO" id="GO:0005524">
    <property type="term" value="F:ATP binding"/>
    <property type="evidence" value="ECO:0007669"/>
    <property type="project" value="UniProtKB-KW"/>
</dbReference>
<evidence type="ECO:0000256" key="21">
    <source>
        <dbReference type="PROSITE-ProRule" id="PRU00706"/>
    </source>
</evidence>
<reference evidence="25" key="1">
    <citation type="submission" date="2025-08" db="UniProtKB">
        <authorList>
            <consortium name="Ensembl"/>
        </authorList>
    </citation>
    <scope>IDENTIFICATION</scope>
</reference>
<feature type="binding site" evidence="21">
    <location>
        <position position="123"/>
    </location>
    <ligand>
        <name>ATP</name>
        <dbReference type="ChEBI" id="CHEBI:30616"/>
    </ligand>
</feature>
<evidence type="ECO:0000256" key="5">
    <source>
        <dbReference type="ARBA" id="ARBA00004123"/>
    </source>
</evidence>
<dbReference type="GO" id="GO:0001726">
    <property type="term" value="C:ruffle"/>
    <property type="evidence" value="ECO:0007669"/>
    <property type="project" value="UniProtKB-SubCell"/>
</dbReference>
<evidence type="ECO:0000256" key="14">
    <source>
        <dbReference type="ARBA" id="ARBA00022741"/>
    </source>
</evidence>
<evidence type="ECO:0000313" key="26">
    <source>
        <dbReference type="Proteomes" id="UP000261360"/>
    </source>
</evidence>
<evidence type="ECO:0000256" key="3">
    <source>
        <dbReference type="ARBA" id="ARBA00001946"/>
    </source>
</evidence>
<evidence type="ECO:0000256" key="22">
    <source>
        <dbReference type="RuleBase" id="RU004011"/>
    </source>
</evidence>
<evidence type="ECO:0000256" key="10">
    <source>
        <dbReference type="ARBA" id="ARBA00022490"/>
    </source>
</evidence>
<keyword evidence="12 23" id="KW-0808">Transferase</keyword>
<dbReference type="PANTHER" id="PTHR11349">
    <property type="entry name" value="NUCLEOSIDE DIPHOSPHATE KINASE"/>
    <property type="match status" value="1"/>
</dbReference>
<dbReference type="GO" id="GO:0030027">
    <property type="term" value="C:lamellipodium"/>
    <property type="evidence" value="ECO:0007669"/>
    <property type="project" value="UniProtKB-SubCell"/>
</dbReference>
<comment type="function">
    <text evidence="4">Major role in the synthesis of nucleoside triphosphates other than ATP.</text>
</comment>
<dbReference type="GO" id="GO:0005737">
    <property type="term" value="C:cytoplasm"/>
    <property type="evidence" value="ECO:0007669"/>
    <property type="project" value="UniProtKB-SubCell"/>
</dbReference>
<feature type="binding site" evidence="21">
    <location>
        <position position="41"/>
    </location>
    <ligand>
        <name>ATP</name>
        <dbReference type="ChEBI" id="CHEBI:30616"/>
    </ligand>
</feature>
<evidence type="ECO:0000256" key="16">
    <source>
        <dbReference type="ARBA" id="ARBA00022840"/>
    </source>
</evidence>
<dbReference type="EC" id="2.7.4.6" evidence="23"/>
<evidence type="ECO:0000256" key="9">
    <source>
        <dbReference type="ARBA" id="ARBA00008142"/>
    </source>
</evidence>
<evidence type="ECO:0000259" key="24">
    <source>
        <dbReference type="SMART" id="SM00562"/>
    </source>
</evidence>
<dbReference type="AlphaFoldDB" id="A0A3B4WVS7"/>
<dbReference type="InterPro" id="IPR023005">
    <property type="entry name" value="Nucleoside_diP_kinase_AS"/>
</dbReference>
<dbReference type="InterPro" id="IPR034907">
    <property type="entry name" value="NDK-like_dom"/>
</dbReference>
<dbReference type="PROSITE" id="PS00469">
    <property type="entry name" value="NDPK"/>
    <property type="match status" value="1"/>
</dbReference>
<keyword evidence="16 23" id="KW-0067">ATP-binding</keyword>
<evidence type="ECO:0000256" key="4">
    <source>
        <dbReference type="ARBA" id="ARBA00003465"/>
    </source>
</evidence>
<keyword evidence="11" id="KW-0597">Phosphoprotein</keyword>
<dbReference type="Proteomes" id="UP000261360">
    <property type="component" value="Unplaced"/>
</dbReference>
<evidence type="ECO:0000256" key="7">
    <source>
        <dbReference type="ARBA" id="ARBA00004496"/>
    </source>
</evidence>
<feature type="binding site" evidence="21">
    <location>
        <position position="134"/>
    </location>
    <ligand>
        <name>ATP</name>
        <dbReference type="ChEBI" id="CHEBI:30616"/>
    </ligand>
</feature>
<evidence type="ECO:0000256" key="19">
    <source>
        <dbReference type="ARBA" id="ARBA00023273"/>
    </source>
</evidence>
<evidence type="ECO:0000313" key="25">
    <source>
        <dbReference type="Ensembl" id="ENSSLDP00000004993.1"/>
    </source>
</evidence>
<evidence type="ECO:0000256" key="8">
    <source>
        <dbReference type="ARBA" id="ARBA00004510"/>
    </source>
</evidence>
<evidence type="ECO:0000256" key="17">
    <source>
        <dbReference type="ARBA" id="ARBA00022842"/>
    </source>
</evidence>
<proteinExistence type="inferred from homology"/>
<dbReference type="GeneTree" id="ENSGT00940000164818"/>
<dbReference type="GO" id="GO:0006228">
    <property type="term" value="P:UTP biosynthetic process"/>
    <property type="evidence" value="ECO:0007669"/>
    <property type="project" value="InterPro"/>
</dbReference>
<comment type="cofactor">
    <cofactor evidence="3">
        <name>Mg(2+)</name>
        <dbReference type="ChEBI" id="CHEBI:18420"/>
    </cofactor>
</comment>
<dbReference type="GO" id="GO:0004550">
    <property type="term" value="F:nucleoside diphosphate kinase activity"/>
    <property type="evidence" value="ECO:0007669"/>
    <property type="project" value="UniProtKB-EC"/>
</dbReference>
<dbReference type="FunFam" id="3.30.70.141:FF:000039">
    <property type="entry name" value="Nucleoside diphosphate kinase B"/>
    <property type="match status" value="1"/>
</dbReference>
<keyword evidence="10" id="KW-0963">Cytoplasm</keyword>
<keyword evidence="19" id="KW-0966">Cell projection</keyword>
<evidence type="ECO:0000256" key="20">
    <source>
        <dbReference type="ARBA" id="ARBA00023306"/>
    </source>
</evidence>
<dbReference type="CDD" id="cd04413">
    <property type="entry name" value="NDPk_I"/>
    <property type="match status" value="1"/>
</dbReference>
<evidence type="ECO:0000256" key="1">
    <source>
        <dbReference type="ARBA" id="ARBA00000082"/>
    </source>
</evidence>
<dbReference type="GO" id="GO:0006241">
    <property type="term" value="P:CTP biosynthetic process"/>
    <property type="evidence" value="ECO:0007669"/>
    <property type="project" value="InterPro"/>
</dbReference>
<evidence type="ECO:0000256" key="23">
    <source>
        <dbReference type="RuleBase" id="RU004013"/>
    </source>
</evidence>
<protein>
    <recommendedName>
        <fullName evidence="23">Nucleoside diphosphate kinase</fullName>
        <ecNumber evidence="23">2.7.4.6</ecNumber>
    </recommendedName>
</protein>
<sequence>MILKCLCAAARPSYLSTDGSHNCTSPQVMAEMKERTFIAIKPDGVQRGIIGEIIKRFEVKGFKLVGLKMLHASEDLLMQHYIDLKDRPFFPTLINYMTSGPVVAMVWEGKGAVKTGRVMLGETNPAESKPGTIRGDFCIDVSKNIIHGSDSVESANKEISLWFKQEELVSYTSCAFSWLY</sequence>
<name>A0A3B4WVS7_SERLL</name>
<comment type="catalytic activity">
    <reaction evidence="2">
        <text>a ribonucleoside 5'-diphosphate + ATP = a ribonucleoside 5'-triphosphate + ADP</text>
        <dbReference type="Rhea" id="RHEA:18113"/>
        <dbReference type="ChEBI" id="CHEBI:30616"/>
        <dbReference type="ChEBI" id="CHEBI:57930"/>
        <dbReference type="ChEBI" id="CHEBI:61557"/>
        <dbReference type="ChEBI" id="CHEBI:456216"/>
        <dbReference type="EC" id="2.7.4.6"/>
    </reaction>
</comment>
<dbReference type="Pfam" id="PF00334">
    <property type="entry name" value="NDK"/>
    <property type="match status" value="1"/>
</dbReference>
<comment type="catalytic activity">
    <reaction evidence="1 23">
        <text>a 2'-deoxyribonucleoside 5'-diphosphate + ATP = a 2'-deoxyribonucleoside 5'-triphosphate + ADP</text>
        <dbReference type="Rhea" id="RHEA:44640"/>
        <dbReference type="ChEBI" id="CHEBI:30616"/>
        <dbReference type="ChEBI" id="CHEBI:61560"/>
        <dbReference type="ChEBI" id="CHEBI:73316"/>
        <dbReference type="ChEBI" id="CHEBI:456216"/>
        <dbReference type="EC" id="2.7.4.6"/>
    </reaction>
</comment>
<dbReference type="Gene3D" id="3.30.70.141">
    <property type="entry name" value="Nucleoside diphosphate kinase-like domain"/>
    <property type="match status" value="1"/>
</dbReference>
<evidence type="ECO:0000256" key="12">
    <source>
        <dbReference type="ARBA" id="ARBA00022679"/>
    </source>
</evidence>
<feature type="active site" description="Pros-phosphohistidine intermediate" evidence="21">
    <location>
        <position position="147"/>
    </location>
</feature>
<accession>A0A3B4WVS7</accession>
<evidence type="ECO:0000256" key="2">
    <source>
        <dbReference type="ARBA" id="ARBA00000937"/>
    </source>
</evidence>
<keyword evidence="14 23" id="KW-0547">Nucleotide-binding</keyword>
<dbReference type="STRING" id="1841481.ENSSLDP00000004993"/>
<feature type="binding site" evidence="21">
    <location>
        <position position="89"/>
    </location>
    <ligand>
        <name>ATP</name>
        <dbReference type="ChEBI" id="CHEBI:30616"/>
    </ligand>
</feature>
<keyword evidence="17" id="KW-0460">Magnesium</keyword>
<keyword evidence="26" id="KW-1185">Reference proteome</keyword>
<dbReference type="SMART" id="SM00562">
    <property type="entry name" value="NDK"/>
    <property type="match status" value="1"/>
</dbReference>
<evidence type="ECO:0000256" key="13">
    <source>
        <dbReference type="ARBA" id="ARBA00022723"/>
    </source>
</evidence>
<dbReference type="InterPro" id="IPR001564">
    <property type="entry name" value="Nucleoside_diP_kinase"/>
</dbReference>
<dbReference type="PROSITE" id="PS51374">
    <property type="entry name" value="NDPK_LIKE"/>
    <property type="match status" value="1"/>
</dbReference>
<evidence type="ECO:0000256" key="18">
    <source>
        <dbReference type="ARBA" id="ARBA00023242"/>
    </source>
</evidence>